<proteinExistence type="predicted"/>
<sequence length="74" mass="8846">MFIIVEVSTKDSRDLWRQEKNLGANFKHNFCLSVKQQVHTSKFLRASLRHGERFPTDRIYRAQNYDVVSLEHPR</sequence>
<dbReference type="GeneID" id="36399915"/>
<organism evidence="1 2">
    <name type="scientific">Plasmopara halstedii</name>
    <name type="common">Downy mildew of sunflower</name>
    <dbReference type="NCBI Taxonomy" id="4781"/>
    <lineage>
        <taxon>Eukaryota</taxon>
        <taxon>Sar</taxon>
        <taxon>Stramenopiles</taxon>
        <taxon>Oomycota</taxon>
        <taxon>Peronosporomycetes</taxon>
        <taxon>Peronosporales</taxon>
        <taxon>Peronosporaceae</taxon>
        <taxon>Plasmopara</taxon>
    </lineage>
</organism>
<evidence type="ECO:0000313" key="1">
    <source>
        <dbReference type="EMBL" id="CEG47716.1"/>
    </source>
</evidence>
<dbReference type="EMBL" id="CCYD01002679">
    <property type="protein sequence ID" value="CEG47716.1"/>
    <property type="molecule type" value="Genomic_DNA"/>
</dbReference>
<keyword evidence="2" id="KW-1185">Reference proteome</keyword>
<reference evidence="2" key="1">
    <citation type="submission" date="2014-09" db="EMBL/GenBank/DDBJ databases">
        <authorList>
            <person name="Sharma Rahul"/>
            <person name="Thines Marco"/>
        </authorList>
    </citation>
    <scope>NUCLEOTIDE SEQUENCE [LARGE SCALE GENOMIC DNA]</scope>
</reference>
<dbReference type="Proteomes" id="UP000054928">
    <property type="component" value="Unassembled WGS sequence"/>
</dbReference>
<dbReference type="AlphaFoldDB" id="A0A0P1AZ46"/>
<dbReference type="RefSeq" id="XP_024584085.1">
    <property type="nucleotide sequence ID" value="XM_024718714.1"/>
</dbReference>
<name>A0A0P1AZ46_PLAHL</name>
<accession>A0A0P1AZ46</accession>
<evidence type="ECO:0000313" key="2">
    <source>
        <dbReference type="Proteomes" id="UP000054928"/>
    </source>
</evidence>
<protein>
    <submittedName>
        <fullName evidence="1">Uncharacterized protein</fullName>
    </submittedName>
</protein>